<dbReference type="PANTHER" id="PTHR42951">
    <property type="entry name" value="METALLO-BETA-LACTAMASE DOMAIN-CONTAINING"/>
    <property type="match status" value="1"/>
</dbReference>
<evidence type="ECO:0000313" key="2">
    <source>
        <dbReference type="EMBL" id="MFD2639357.1"/>
    </source>
</evidence>
<dbReference type="Proteomes" id="UP001597452">
    <property type="component" value="Unassembled WGS sequence"/>
</dbReference>
<dbReference type="EMBL" id="JBHUMZ010000023">
    <property type="protein sequence ID" value="MFD2639357.1"/>
    <property type="molecule type" value="Genomic_DNA"/>
</dbReference>
<dbReference type="InterPro" id="IPR001279">
    <property type="entry name" value="Metallo-B-lactamas"/>
</dbReference>
<dbReference type="EC" id="3.-.-.-" evidence="2"/>
<dbReference type="Gene3D" id="3.60.15.10">
    <property type="entry name" value="Ribonuclease Z/Hydroxyacylglutathione hydrolase-like"/>
    <property type="match status" value="1"/>
</dbReference>
<evidence type="ECO:0000259" key="1">
    <source>
        <dbReference type="SMART" id="SM00849"/>
    </source>
</evidence>
<dbReference type="RefSeq" id="WP_377329229.1">
    <property type="nucleotide sequence ID" value="NZ_JBHUMZ010000023.1"/>
</dbReference>
<dbReference type="Pfam" id="PF00753">
    <property type="entry name" value="Lactamase_B"/>
    <property type="match status" value="1"/>
</dbReference>
<protein>
    <submittedName>
        <fullName evidence="2">MBL fold metallo-hydrolase</fullName>
        <ecNumber evidence="2">3.-.-.-</ecNumber>
    </submittedName>
</protein>
<dbReference type="InterPro" id="IPR036866">
    <property type="entry name" value="RibonucZ/Hydroxyglut_hydro"/>
</dbReference>
<dbReference type="PANTHER" id="PTHR42951:SF21">
    <property type="entry name" value="METALLO-HYDROLASE YQJP-RELATED"/>
    <property type="match status" value="1"/>
</dbReference>
<dbReference type="InterPro" id="IPR050855">
    <property type="entry name" value="NDM-1-like"/>
</dbReference>
<name>A0ABW5QCG0_9BACI</name>
<keyword evidence="2" id="KW-0378">Hydrolase</keyword>
<proteinExistence type="predicted"/>
<dbReference type="SMART" id="SM00849">
    <property type="entry name" value="Lactamase_B"/>
    <property type="match status" value="1"/>
</dbReference>
<dbReference type="GO" id="GO:0016787">
    <property type="term" value="F:hydrolase activity"/>
    <property type="evidence" value="ECO:0007669"/>
    <property type="project" value="UniProtKB-KW"/>
</dbReference>
<gene>
    <name evidence="2" type="ORF">ACFSW4_10805</name>
</gene>
<comment type="caution">
    <text evidence="2">The sequence shown here is derived from an EMBL/GenBank/DDBJ whole genome shotgun (WGS) entry which is preliminary data.</text>
</comment>
<organism evidence="2 3">
    <name type="scientific">Piscibacillus salipiscarius</name>
    <dbReference type="NCBI Taxonomy" id="299480"/>
    <lineage>
        <taxon>Bacteria</taxon>
        <taxon>Bacillati</taxon>
        <taxon>Bacillota</taxon>
        <taxon>Bacilli</taxon>
        <taxon>Bacillales</taxon>
        <taxon>Bacillaceae</taxon>
        <taxon>Piscibacillus</taxon>
    </lineage>
</organism>
<keyword evidence="3" id="KW-1185">Reference proteome</keyword>
<evidence type="ECO:0000313" key="3">
    <source>
        <dbReference type="Proteomes" id="UP001597452"/>
    </source>
</evidence>
<dbReference type="SUPFAM" id="SSF56281">
    <property type="entry name" value="Metallo-hydrolase/oxidoreductase"/>
    <property type="match status" value="1"/>
</dbReference>
<sequence>MSQTNVMVKEIPVNPFYRKMSVYLYYIDGLLIDTGPKINRYSLIPFFKSIKPKQVALTHHHTDHVGMVPWLAFYQQSTIYCHPNMMSLITKDINHSWYKKVFKQEQKSLIKAYPKVINTSNFTFQPIETLGHTYDHVCLYEQNEGWLFTGDLYVTPHPKVSLQGESITEYIDAIESLLQLNFTKVFCGHQGAVNHGREMLKEKLNYLKETKFKVKQLHDLGYSDQEIVKELFPGRVNLEIFTFGSFSRINFVRSCYQERV</sequence>
<accession>A0ABW5QCG0</accession>
<feature type="domain" description="Metallo-beta-lactamase" evidence="1">
    <location>
        <begin position="21"/>
        <end position="189"/>
    </location>
</feature>
<reference evidence="3" key="1">
    <citation type="journal article" date="2019" name="Int. J. Syst. Evol. Microbiol.">
        <title>The Global Catalogue of Microorganisms (GCM) 10K type strain sequencing project: providing services to taxonomists for standard genome sequencing and annotation.</title>
        <authorList>
            <consortium name="The Broad Institute Genomics Platform"/>
            <consortium name="The Broad Institute Genome Sequencing Center for Infectious Disease"/>
            <person name="Wu L."/>
            <person name="Ma J."/>
        </authorList>
    </citation>
    <scope>NUCLEOTIDE SEQUENCE [LARGE SCALE GENOMIC DNA]</scope>
    <source>
        <strain evidence="3">TISTR 1571</strain>
    </source>
</reference>